<feature type="compositionally biased region" description="Polar residues" evidence="1">
    <location>
        <begin position="58"/>
        <end position="68"/>
    </location>
</feature>
<dbReference type="EMBL" id="CAJVRL010000037">
    <property type="protein sequence ID" value="CAG8950483.1"/>
    <property type="molecule type" value="Genomic_DNA"/>
</dbReference>
<organism evidence="2 3">
    <name type="scientific">Hymenoscyphus fraxineus</name>
    <dbReference type="NCBI Taxonomy" id="746836"/>
    <lineage>
        <taxon>Eukaryota</taxon>
        <taxon>Fungi</taxon>
        <taxon>Dikarya</taxon>
        <taxon>Ascomycota</taxon>
        <taxon>Pezizomycotina</taxon>
        <taxon>Leotiomycetes</taxon>
        <taxon>Helotiales</taxon>
        <taxon>Helotiaceae</taxon>
        <taxon>Hymenoscyphus</taxon>
    </lineage>
</organism>
<proteinExistence type="predicted"/>
<dbReference type="Proteomes" id="UP000696280">
    <property type="component" value="Unassembled WGS sequence"/>
</dbReference>
<sequence length="93" mass="9748">MSLGPLARLPLSTPACASKQHPVQTLKTCVSSTAACLRRKSNTGSSKGWKGGGPGTSRMSNIPGWTSGSSMVLETRRHAEAESSTWSVEGVEM</sequence>
<evidence type="ECO:0000256" key="1">
    <source>
        <dbReference type="SAM" id="MobiDB-lite"/>
    </source>
</evidence>
<evidence type="ECO:0000313" key="3">
    <source>
        <dbReference type="Proteomes" id="UP000696280"/>
    </source>
</evidence>
<dbReference type="AlphaFoldDB" id="A0A9N9PPB4"/>
<gene>
    <name evidence="2" type="ORF">HYFRA_00006979</name>
</gene>
<name>A0A9N9PPB4_9HELO</name>
<keyword evidence="3" id="KW-1185">Reference proteome</keyword>
<comment type="caution">
    <text evidence="2">The sequence shown here is derived from an EMBL/GenBank/DDBJ whole genome shotgun (WGS) entry which is preliminary data.</text>
</comment>
<reference evidence="2" key="1">
    <citation type="submission" date="2021-07" db="EMBL/GenBank/DDBJ databases">
        <authorList>
            <person name="Durling M."/>
        </authorList>
    </citation>
    <scope>NUCLEOTIDE SEQUENCE</scope>
</reference>
<evidence type="ECO:0000313" key="2">
    <source>
        <dbReference type="EMBL" id="CAG8950483.1"/>
    </source>
</evidence>
<accession>A0A9N9PPB4</accession>
<feature type="region of interest" description="Disordered" evidence="1">
    <location>
        <begin position="40"/>
        <end position="68"/>
    </location>
</feature>
<protein>
    <submittedName>
        <fullName evidence="2">Uncharacterized protein</fullName>
    </submittedName>
</protein>